<proteinExistence type="predicted"/>
<dbReference type="InterPro" id="IPR016181">
    <property type="entry name" value="Acyl_CoA_acyltransferase"/>
</dbReference>
<keyword evidence="2 4" id="KW-0012">Acyltransferase</keyword>
<dbReference type="Pfam" id="PF00583">
    <property type="entry name" value="Acetyltransf_1"/>
    <property type="match status" value="1"/>
</dbReference>
<dbReference type="PANTHER" id="PTHR43420:SF49">
    <property type="entry name" value="AMINO GROUP ACETYL TRANSFERASE"/>
    <property type="match status" value="1"/>
</dbReference>
<keyword evidence="1 4" id="KW-0808">Transferase</keyword>
<keyword evidence="5" id="KW-1185">Reference proteome</keyword>
<dbReference type="InterPro" id="IPR050680">
    <property type="entry name" value="YpeA/RimI_acetyltransf"/>
</dbReference>
<dbReference type="CDD" id="cd04301">
    <property type="entry name" value="NAT_SF"/>
    <property type="match status" value="1"/>
</dbReference>
<dbReference type="RefSeq" id="WP_261697451.1">
    <property type="nucleotide sequence ID" value="NZ_CP104694.1"/>
</dbReference>
<dbReference type="EC" id="2.3.1.-" evidence="4"/>
<dbReference type="PANTHER" id="PTHR43420">
    <property type="entry name" value="ACETYLTRANSFERASE"/>
    <property type="match status" value="1"/>
</dbReference>
<dbReference type="EMBL" id="CP104694">
    <property type="protein sequence ID" value="UXI70503.1"/>
    <property type="molecule type" value="Genomic_DNA"/>
</dbReference>
<evidence type="ECO:0000313" key="4">
    <source>
        <dbReference type="EMBL" id="UXI70503.1"/>
    </source>
</evidence>
<accession>A0ABY6BKF6</accession>
<dbReference type="GO" id="GO:0016746">
    <property type="term" value="F:acyltransferase activity"/>
    <property type="evidence" value="ECO:0007669"/>
    <property type="project" value="UniProtKB-KW"/>
</dbReference>
<evidence type="ECO:0000256" key="1">
    <source>
        <dbReference type="ARBA" id="ARBA00022679"/>
    </source>
</evidence>
<organism evidence="4 5">
    <name type="scientific">Tahibacter amnicola</name>
    <dbReference type="NCBI Taxonomy" id="2976241"/>
    <lineage>
        <taxon>Bacteria</taxon>
        <taxon>Pseudomonadati</taxon>
        <taxon>Pseudomonadota</taxon>
        <taxon>Gammaproteobacteria</taxon>
        <taxon>Lysobacterales</taxon>
        <taxon>Rhodanobacteraceae</taxon>
        <taxon>Tahibacter</taxon>
    </lineage>
</organism>
<dbReference type="InterPro" id="IPR000182">
    <property type="entry name" value="GNAT_dom"/>
</dbReference>
<protein>
    <submittedName>
        <fullName evidence="4">GNAT family N-acetyltransferase</fullName>
        <ecNumber evidence="4">2.3.1.-</ecNumber>
    </submittedName>
</protein>
<evidence type="ECO:0000259" key="3">
    <source>
        <dbReference type="PROSITE" id="PS51186"/>
    </source>
</evidence>
<dbReference type="Proteomes" id="UP001064632">
    <property type="component" value="Chromosome"/>
</dbReference>
<dbReference type="SUPFAM" id="SSF55729">
    <property type="entry name" value="Acyl-CoA N-acyltransferases (Nat)"/>
    <property type="match status" value="1"/>
</dbReference>
<feature type="domain" description="N-acetyltransferase" evidence="3">
    <location>
        <begin position="4"/>
        <end position="163"/>
    </location>
</feature>
<name>A0ABY6BKF6_9GAMM</name>
<evidence type="ECO:0000256" key="2">
    <source>
        <dbReference type="ARBA" id="ARBA00023315"/>
    </source>
</evidence>
<dbReference type="PROSITE" id="PS51186">
    <property type="entry name" value="GNAT"/>
    <property type="match status" value="1"/>
</dbReference>
<evidence type="ECO:0000313" key="5">
    <source>
        <dbReference type="Proteomes" id="UP001064632"/>
    </source>
</evidence>
<gene>
    <name evidence="4" type="ORF">N4264_12955</name>
</gene>
<reference evidence="4" key="1">
    <citation type="submission" date="2022-09" db="EMBL/GenBank/DDBJ databases">
        <title>Tahibacter sp. nov., isolated from a fresh water.</title>
        <authorList>
            <person name="Baek J.H."/>
            <person name="Lee J.K."/>
            <person name="Kim J.M."/>
            <person name="Jeon C.O."/>
        </authorList>
    </citation>
    <scope>NUCLEOTIDE SEQUENCE</scope>
    <source>
        <strain evidence="4">W38</strain>
    </source>
</reference>
<dbReference type="Gene3D" id="3.40.630.30">
    <property type="match status" value="1"/>
</dbReference>
<sequence>MQAPVIRHYEAADLAQVHAIYAEPAAFANTLQLPYASLAHWEHKLGDRPGFTCLVALRGDEIVGQLGLDVCTAPRRRHVATLGMGVKASARRTGVGAALLQAAIELCEQWLNVSRIELEVYTDNAAAIALYQQHGFVIEGTCRQDVFRDGELVDVHVMARLRQARG</sequence>